<feature type="domain" description="CxC5 like cysteine cluster associated with KDZ" evidence="1">
    <location>
        <begin position="1"/>
        <end position="87"/>
    </location>
</feature>
<dbReference type="AlphaFoldDB" id="A0AA39N7I8"/>
<reference evidence="3" key="1">
    <citation type="submission" date="2023-06" db="EMBL/GenBank/DDBJ databases">
        <authorList>
            <consortium name="Lawrence Berkeley National Laboratory"/>
            <person name="Ahrendt S."/>
            <person name="Sahu N."/>
            <person name="Indic B."/>
            <person name="Wong-Bajracharya J."/>
            <person name="Merenyi Z."/>
            <person name="Ke H.-M."/>
            <person name="Monk M."/>
            <person name="Kocsube S."/>
            <person name="Drula E."/>
            <person name="Lipzen A."/>
            <person name="Balint B."/>
            <person name="Henrissat B."/>
            <person name="Andreopoulos B."/>
            <person name="Martin F.M."/>
            <person name="Harder C.B."/>
            <person name="Rigling D."/>
            <person name="Ford K.L."/>
            <person name="Foster G.D."/>
            <person name="Pangilinan J."/>
            <person name="Papanicolaou A."/>
            <person name="Barry K."/>
            <person name="LaButti K."/>
            <person name="Viragh M."/>
            <person name="Koriabine M."/>
            <person name="Yan M."/>
            <person name="Riley R."/>
            <person name="Champramary S."/>
            <person name="Plett K.L."/>
            <person name="Tsai I.J."/>
            <person name="Slot J."/>
            <person name="Sipos G."/>
            <person name="Plett J."/>
            <person name="Nagy L.G."/>
            <person name="Grigoriev I.V."/>
        </authorList>
    </citation>
    <scope>NUCLEOTIDE SEQUENCE</scope>
    <source>
        <strain evidence="3">CCBAS 213</strain>
    </source>
</reference>
<evidence type="ECO:0000313" key="3">
    <source>
        <dbReference type="EMBL" id="KAK0460479.1"/>
    </source>
</evidence>
<name>A0AA39N7I8_ARMTA</name>
<comment type="caution">
    <text evidence="3">The sequence shown here is derived from an EMBL/GenBank/DDBJ whole genome shotgun (WGS) entry which is preliminary data.</text>
</comment>
<dbReference type="Proteomes" id="UP001175211">
    <property type="component" value="Unassembled WGS sequence"/>
</dbReference>
<protein>
    <recommendedName>
        <fullName evidence="5">CxC6 like cysteine cluster associated with KDZ domain-containing protein</fullName>
    </recommendedName>
</protein>
<dbReference type="GeneID" id="85350943"/>
<evidence type="ECO:0000313" key="4">
    <source>
        <dbReference type="Proteomes" id="UP001175211"/>
    </source>
</evidence>
<dbReference type="Pfam" id="PF18718">
    <property type="entry name" value="CxC5"/>
    <property type="match status" value="1"/>
</dbReference>
<evidence type="ECO:0000259" key="2">
    <source>
        <dbReference type="Pfam" id="PF18721"/>
    </source>
</evidence>
<dbReference type="InterPro" id="IPR040898">
    <property type="entry name" value="CxC6"/>
</dbReference>
<dbReference type="RefSeq" id="XP_060332518.1">
    <property type="nucleotide sequence ID" value="XM_060467395.1"/>
</dbReference>
<evidence type="ECO:0008006" key="5">
    <source>
        <dbReference type="Google" id="ProtNLM"/>
    </source>
</evidence>
<dbReference type="InterPro" id="IPR041539">
    <property type="entry name" value="CxC5"/>
</dbReference>
<gene>
    <name evidence="3" type="ORF">EV420DRAFT_1267553</name>
</gene>
<feature type="domain" description="CxC6 like cysteine cluster associated with KDZ" evidence="2">
    <location>
        <begin position="188"/>
        <end position="253"/>
    </location>
</feature>
<accession>A0AA39N7I8</accession>
<organism evidence="3 4">
    <name type="scientific">Armillaria tabescens</name>
    <name type="common">Ringless honey mushroom</name>
    <name type="synonym">Agaricus tabescens</name>
    <dbReference type="NCBI Taxonomy" id="1929756"/>
    <lineage>
        <taxon>Eukaryota</taxon>
        <taxon>Fungi</taxon>
        <taxon>Dikarya</taxon>
        <taxon>Basidiomycota</taxon>
        <taxon>Agaricomycotina</taxon>
        <taxon>Agaricomycetes</taxon>
        <taxon>Agaricomycetidae</taxon>
        <taxon>Agaricales</taxon>
        <taxon>Marasmiineae</taxon>
        <taxon>Physalacriaceae</taxon>
        <taxon>Desarmillaria</taxon>
    </lineage>
</organism>
<evidence type="ECO:0000259" key="1">
    <source>
        <dbReference type="Pfam" id="PF18718"/>
    </source>
</evidence>
<proteinExistence type="predicted"/>
<dbReference type="Pfam" id="PF18721">
    <property type="entry name" value="CxC6"/>
    <property type="match status" value="1"/>
</dbReference>
<dbReference type="EMBL" id="JAUEPS010000012">
    <property type="protein sequence ID" value="KAK0460479.1"/>
    <property type="molecule type" value="Genomic_DNA"/>
</dbReference>
<keyword evidence="4" id="KW-1185">Reference proteome</keyword>
<sequence length="476" mass="54657">MYTLTRGVLPIFVKSYYCRKCKTRFNANYQVQDAQCPEARRLYYDEISKILKVEETVFMEVRLVETFRELMATLHASVSGIAQWYNQGIAAATMNVPNNLKYHAIMTGEMVYDVFFLHGLLLDHFNQHSRLSVPHGGQQWDRLTEALEKHNIHMVGTGQEHWAHRCKICMHLICGPDGKLCSLDAGTMDGVTMGHTCCSIEGICKELLATPKDRFCPSHSDRNNKCFVAGCKEPPEKHNKSLACTTPAHCEREAELHRHMQKGMKELIARYLRRPRSEAEGGESTMPMITPTEAATTPSRTAQVEALFGALLHAPKALNAVVGRLNCKWMHNEQLFVHPCGVIISRCTFYNAESLTACNDFLKVMFPTSRYPNCLPSYIFYDNNCQLLCHAWKQGDTYYNKTGMVVETWHAKSHKETNKFCRKWCLPSRFSELMTVRRDGKLRWRFNMSSAEQANAWFGGYHPIIREMPHCRYEVF</sequence>